<reference evidence="9" key="1">
    <citation type="submission" date="2025-08" db="UniProtKB">
        <authorList>
            <consortium name="RefSeq"/>
        </authorList>
    </citation>
    <scope>IDENTIFICATION</scope>
    <source>
        <tissue evidence="9">Whole sample</tissue>
    </source>
</reference>
<dbReference type="Pfam" id="PF04923">
    <property type="entry name" value="Ninjurin"/>
    <property type="match status" value="1"/>
</dbReference>
<feature type="transmembrane region" description="Helical" evidence="7">
    <location>
        <begin position="181"/>
        <end position="199"/>
    </location>
</feature>
<feature type="transmembrane region" description="Helical" evidence="7">
    <location>
        <begin position="105"/>
        <end position="126"/>
    </location>
</feature>
<comment type="subcellular location">
    <subcellularLocation>
        <location evidence="1">Membrane</location>
        <topology evidence="1">Multi-pass membrane protein</topology>
    </subcellularLocation>
</comment>
<evidence type="ECO:0000256" key="3">
    <source>
        <dbReference type="ARBA" id="ARBA00022692"/>
    </source>
</evidence>
<evidence type="ECO:0000256" key="6">
    <source>
        <dbReference type="ARBA" id="ARBA00023136"/>
    </source>
</evidence>
<dbReference type="RefSeq" id="XP_022290470.1">
    <property type="nucleotide sequence ID" value="XM_022434762.1"/>
</dbReference>
<name>A0A8B8AH16_CRAVI</name>
<evidence type="ECO:0000256" key="5">
    <source>
        <dbReference type="ARBA" id="ARBA00022989"/>
    </source>
</evidence>
<dbReference type="OrthoDB" id="6076602at2759"/>
<organism evidence="8 9">
    <name type="scientific">Crassostrea virginica</name>
    <name type="common">Eastern oyster</name>
    <dbReference type="NCBI Taxonomy" id="6565"/>
    <lineage>
        <taxon>Eukaryota</taxon>
        <taxon>Metazoa</taxon>
        <taxon>Spiralia</taxon>
        <taxon>Lophotrochozoa</taxon>
        <taxon>Mollusca</taxon>
        <taxon>Bivalvia</taxon>
        <taxon>Autobranchia</taxon>
        <taxon>Pteriomorphia</taxon>
        <taxon>Ostreida</taxon>
        <taxon>Ostreoidea</taxon>
        <taxon>Ostreidae</taxon>
        <taxon>Crassostrea</taxon>
    </lineage>
</organism>
<dbReference type="InterPro" id="IPR007007">
    <property type="entry name" value="Ninjurin"/>
</dbReference>
<evidence type="ECO:0000313" key="8">
    <source>
        <dbReference type="Proteomes" id="UP000694844"/>
    </source>
</evidence>
<evidence type="ECO:0000256" key="2">
    <source>
        <dbReference type="ARBA" id="ARBA00008141"/>
    </source>
</evidence>
<sequence length="205" mass="22588">MAMPCNKAGECVALEVFERKGGRDEIGQGETKTTKESIVCCASWPVNLQEDESNDQGDETDGTTQPSNQFTASRNFVLELCDASILAANVSQLRAVLDNGPGNCYFIPLLIMINLSIFCHVAFGILKIQSWRKEREAQMKHSKINKRVTTPQSQASTVNPQEVFCHCTPCMEVERYDEVSMYFMFLVVILNVGIAGIGLSGPGKV</sequence>
<proteinExistence type="inferred from homology"/>
<evidence type="ECO:0000256" key="4">
    <source>
        <dbReference type="ARBA" id="ARBA00022889"/>
    </source>
</evidence>
<dbReference type="AlphaFoldDB" id="A0A8B8AH16"/>
<evidence type="ECO:0000313" key="9">
    <source>
        <dbReference type="RefSeq" id="XP_022290470.1"/>
    </source>
</evidence>
<keyword evidence="4" id="KW-0130">Cell adhesion</keyword>
<accession>A0A8B8AH16</accession>
<dbReference type="PANTHER" id="PTHR12316:SF17">
    <property type="entry name" value="NINJURIN C, ISOFORM D"/>
    <property type="match status" value="1"/>
</dbReference>
<evidence type="ECO:0000256" key="7">
    <source>
        <dbReference type="SAM" id="Phobius"/>
    </source>
</evidence>
<keyword evidence="3 7" id="KW-0812">Transmembrane</keyword>
<dbReference type="GO" id="GO:0016020">
    <property type="term" value="C:membrane"/>
    <property type="evidence" value="ECO:0007669"/>
    <property type="project" value="UniProtKB-SubCell"/>
</dbReference>
<dbReference type="GeneID" id="111102109"/>
<keyword evidence="5 7" id="KW-1133">Transmembrane helix</keyword>
<dbReference type="GO" id="GO:0042246">
    <property type="term" value="P:tissue regeneration"/>
    <property type="evidence" value="ECO:0007669"/>
    <property type="project" value="InterPro"/>
</dbReference>
<evidence type="ECO:0000256" key="1">
    <source>
        <dbReference type="ARBA" id="ARBA00004141"/>
    </source>
</evidence>
<keyword evidence="6 7" id="KW-0472">Membrane</keyword>
<gene>
    <name evidence="9" type="primary">LOC111102109</name>
</gene>
<dbReference type="GO" id="GO:0007155">
    <property type="term" value="P:cell adhesion"/>
    <property type="evidence" value="ECO:0007669"/>
    <property type="project" value="UniProtKB-KW"/>
</dbReference>
<comment type="similarity">
    <text evidence="2">Belongs to the ninjurin family.</text>
</comment>
<protein>
    <submittedName>
        <fullName evidence="9">Uncharacterized protein LOC111102109</fullName>
    </submittedName>
</protein>
<keyword evidence="8" id="KW-1185">Reference proteome</keyword>
<dbReference type="Proteomes" id="UP000694844">
    <property type="component" value="Chromosome 6"/>
</dbReference>
<dbReference type="KEGG" id="cvn:111102109"/>
<dbReference type="PANTHER" id="PTHR12316">
    <property type="entry name" value="NINJURIN-RELATED"/>
    <property type="match status" value="1"/>
</dbReference>